<dbReference type="AlphaFoldDB" id="A0A7J7L8C1"/>
<comment type="caution">
    <text evidence="1">The sequence shown here is derived from an EMBL/GenBank/DDBJ whole genome shotgun (WGS) entry which is preliminary data.</text>
</comment>
<evidence type="ECO:0000313" key="1">
    <source>
        <dbReference type="EMBL" id="KAF6138895.1"/>
    </source>
</evidence>
<keyword evidence="2" id="KW-1185">Reference proteome</keyword>
<reference evidence="1 2" key="1">
    <citation type="journal article" date="2020" name="IScience">
        <title>Genome Sequencing of the Endangered Kingdonia uniflora (Circaeasteraceae, Ranunculales) Reveals Potential Mechanisms of Evolutionary Specialization.</title>
        <authorList>
            <person name="Sun Y."/>
            <person name="Deng T."/>
            <person name="Zhang A."/>
            <person name="Moore M.J."/>
            <person name="Landis J.B."/>
            <person name="Lin N."/>
            <person name="Zhang H."/>
            <person name="Zhang X."/>
            <person name="Huang J."/>
            <person name="Zhang X."/>
            <person name="Sun H."/>
            <person name="Wang H."/>
        </authorList>
    </citation>
    <scope>NUCLEOTIDE SEQUENCE [LARGE SCALE GENOMIC DNA]</scope>
    <source>
        <strain evidence="1">TB1705</strain>
        <tissue evidence="1">Leaf</tissue>
    </source>
</reference>
<evidence type="ECO:0000313" key="2">
    <source>
        <dbReference type="Proteomes" id="UP000541444"/>
    </source>
</evidence>
<dbReference type="PANTHER" id="PTHR33782">
    <property type="entry name" value="OS01G0121600 PROTEIN"/>
    <property type="match status" value="1"/>
</dbReference>
<dbReference type="OrthoDB" id="672819at2759"/>
<organism evidence="1 2">
    <name type="scientific">Kingdonia uniflora</name>
    <dbReference type="NCBI Taxonomy" id="39325"/>
    <lineage>
        <taxon>Eukaryota</taxon>
        <taxon>Viridiplantae</taxon>
        <taxon>Streptophyta</taxon>
        <taxon>Embryophyta</taxon>
        <taxon>Tracheophyta</taxon>
        <taxon>Spermatophyta</taxon>
        <taxon>Magnoliopsida</taxon>
        <taxon>Ranunculales</taxon>
        <taxon>Circaeasteraceae</taxon>
        <taxon>Kingdonia</taxon>
    </lineage>
</organism>
<dbReference type="PANTHER" id="PTHR33782:SF5">
    <property type="entry name" value="MEDIATOR OF RNA POLYMERASE II TRANSCRIPTION SUBUNIT"/>
    <property type="match status" value="1"/>
</dbReference>
<protein>
    <submittedName>
        <fullName evidence="1">Uncharacterized protein</fullName>
    </submittedName>
</protein>
<proteinExistence type="predicted"/>
<dbReference type="Proteomes" id="UP000541444">
    <property type="component" value="Unassembled WGS sequence"/>
</dbReference>
<accession>A0A7J7L8C1</accession>
<name>A0A7J7L8C1_9MAGN</name>
<dbReference type="EMBL" id="JACGCM010002537">
    <property type="protein sequence ID" value="KAF6138895.1"/>
    <property type="molecule type" value="Genomic_DNA"/>
</dbReference>
<sequence>MSTKPPSNWMQWEKEYHKCYDSDICEAMGFLQAQLKNTRPSLTLGVLGLVALSMPTSTDYGYVYVSFDIIWDSS</sequence>
<gene>
    <name evidence="1" type="ORF">GIB67_025624</name>
</gene>